<protein>
    <submittedName>
        <fullName evidence="1">Uncharacterized protein</fullName>
    </submittedName>
</protein>
<proteinExistence type="predicted"/>
<reference evidence="1 2" key="1">
    <citation type="submission" date="2021-01" db="EMBL/GenBank/DDBJ databases">
        <title>FDA dAtabase for Regulatory Grade micrObial Sequences (FDA-ARGOS): Supporting development and validation of Infectious Disease Dx tests.</title>
        <authorList>
            <person name="Sproer C."/>
            <person name="Gronow S."/>
            <person name="Severitt S."/>
            <person name="Schroder I."/>
            <person name="Tallon L."/>
            <person name="Sadzewicz L."/>
            <person name="Zhao X."/>
            <person name="Boylan J."/>
            <person name="Ott S."/>
            <person name="Bowen H."/>
            <person name="Vavikolanu K."/>
            <person name="Mehta A."/>
            <person name="Aluvathingal J."/>
            <person name="Nadendla S."/>
            <person name="Lowell S."/>
            <person name="Myers T."/>
            <person name="Yan Y."/>
            <person name="Sichtig H."/>
        </authorList>
    </citation>
    <scope>NUCLEOTIDE SEQUENCE [LARGE SCALE GENOMIC DNA]</scope>
    <source>
        <strain evidence="1 2">FDAARGOS_1131</strain>
    </source>
</reference>
<dbReference type="Proteomes" id="UP000596202">
    <property type="component" value="Chromosome"/>
</dbReference>
<dbReference type="RefSeq" id="WP_002986800.1">
    <property type="nucleotide sequence ID" value="NZ_CP068108.1"/>
</dbReference>
<dbReference type="OrthoDB" id="1028464at2"/>
<evidence type="ECO:0000313" key="2">
    <source>
        <dbReference type="Proteomes" id="UP000596202"/>
    </source>
</evidence>
<organism evidence="1 2">
    <name type="scientific">Myroides odoratus</name>
    <name type="common">Flavobacterium odoratum</name>
    <dbReference type="NCBI Taxonomy" id="256"/>
    <lineage>
        <taxon>Bacteria</taxon>
        <taxon>Pseudomonadati</taxon>
        <taxon>Bacteroidota</taxon>
        <taxon>Flavobacteriia</taxon>
        <taxon>Flavobacteriales</taxon>
        <taxon>Flavobacteriaceae</taxon>
        <taxon>Myroides</taxon>
    </lineage>
</organism>
<gene>
    <name evidence="1" type="ORF">I6I88_12950</name>
</gene>
<name>A0A9Q7E7Q2_MYROD</name>
<dbReference type="EMBL" id="CP068108">
    <property type="protein sequence ID" value="QQT99116.1"/>
    <property type="molecule type" value="Genomic_DNA"/>
</dbReference>
<dbReference type="AlphaFoldDB" id="A0A9Q7E7Q2"/>
<accession>A0A9Q7E7Q2</accession>
<sequence>MISKKEIINDWASNLVELTIYSSSRLLKIYEPFVLGIELFKVPGEEKYRPIFVCYPLWKKDIKKCFEEPVFMQEICNNKGLQFNVFYEKHRDFFREALICTKEQAPILDNKNVALGQLVEVVEKQFSEGIVKASPVGQVKLLEAQFIAAVYFNDIRLSEKTLDRIRKLIVTYDSKFLEWKYGKLDDWLTDLELIRVNREKLVYQIEINKQDKKIAKLKSALLLP</sequence>
<dbReference type="GeneID" id="93528576"/>
<evidence type="ECO:0000313" key="1">
    <source>
        <dbReference type="EMBL" id="QQT99116.1"/>
    </source>
</evidence>